<gene>
    <name evidence="3" type="ORF">ACFFLH_03135</name>
</gene>
<comment type="caution">
    <text evidence="3">The sequence shown here is derived from an EMBL/GenBank/DDBJ whole genome shotgun (WGS) entry which is preliminary data.</text>
</comment>
<keyword evidence="2" id="KW-0812">Transmembrane</keyword>
<dbReference type="Proteomes" id="UP001589628">
    <property type="component" value="Unassembled WGS sequence"/>
</dbReference>
<feature type="coiled-coil region" evidence="1">
    <location>
        <begin position="70"/>
        <end position="111"/>
    </location>
</feature>
<organism evidence="3 4">
    <name type="scientific">Balneatrix alpica</name>
    <dbReference type="NCBI Taxonomy" id="75684"/>
    <lineage>
        <taxon>Bacteria</taxon>
        <taxon>Pseudomonadati</taxon>
        <taxon>Pseudomonadota</taxon>
        <taxon>Gammaproteobacteria</taxon>
        <taxon>Oceanospirillales</taxon>
        <taxon>Balneatrichaceae</taxon>
        <taxon>Balneatrix</taxon>
    </lineage>
</organism>
<proteinExistence type="predicted"/>
<evidence type="ECO:0000313" key="3">
    <source>
        <dbReference type="EMBL" id="MFB9885406.1"/>
    </source>
</evidence>
<keyword evidence="2" id="KW-1133">Transmembrane helix</keyword>
<evidence type="ECO:0000313" key="4">
    <source>
        <dbReference type="Proteomes" id="UP001589628"/>
    </source>
</evidence>
<keyword evidence="2" id="KW-0472">Membrane</keyword>
<reference evidence="3 4" key="1">
    <citation type="submission" date="2024-09" db="EMBL/GenBank/DDBJ databases">
        <authorList>
            <person name="Sun Q."/>
            <person name="Mori K."/>
        </authorList>
    </citation>
    <scope>NUCLEOTIDE SEQUENCE [LARGE SCALE GENOMIC DNA]</scope>
    <source>
        <strain evidence="3 4">ATCC 51285</strain>
    </source>
</reference>
<name>A0ABV5ZB22_9GAMM</name>
<dbReference type="EMBL" id="JBHLZN010000001">
    <property type="protein sequence ID" value="MFB9885406.1"/>
    <property type="molecule type" value="Genomic_DNA"/>
</dbReference>
<feature type="transmembrane region" description="Helical" evidence="2">
    <location>
        <begin position="6"/>
        <end position="23"/>
    </location>
</feature>
<evidence type="ECO:0000256" key="2">
    <source>
        <dbReference type="SAM" id="Phobius"/>
    </source>
</evidence>
<keyword evidence="4" id="KW-1185">Reference proteome</keyword>
<accession>A0ABV5ZB22</accession>
<evidence type="ECO:0000256" key="1">
    <source>
        <dbReference type="SAM" id="Coils"/>
    </source>
</evidence>
<keyword evidence="1" id="KW-0175">Coiled coil</keyword>
<protein>
    <submittedName>
        <fullName evidence="3">Uncharacterized protein</fullName>
    </submittedName>
</protein>
<dbReference type="RefSeq" id="WP_027313030.1">
    <property type="nucleotide sequence ID" value="NZ_JAUESS010000014.1"/>
</dbReference>
<sequence>MKIWVASGVLVAGLIGGGIYLFANIEQMHQKSTQDFQNFGYKVVPLADAPVRGRDGAVATDPANLPPPKLTQEQQQIQSLQLAKMELSAKVEELQAQVIAYQQELKDLREQVAVYQLPNNSGALSEQRLAAYFEQLPEYRRFDEYQRELSIMLTYQSYIAIAQEYGLLLTERKRTALLQNGLSRYAFCAAEGVDIVANNRAERVEVKNYLQGKESKLSRALQEDVVRALLPCKQELDSFVEARLMAAE</sequence>